<evidence type="ECO:0000256" key="4">
    <source>
        <dbReference type="ARBA" id="ARBA00022777"/>
    </source>
</evidence>
<keyword evidence="5" id="KW-0067">ATP-binding</keyword>
<accession>A0ABR2L702</accession>
<dbReference type="EMBL" id="JAPFFF010000001">
    <property type="protein sequence ID" value="KAK8899122.1"/>
    <property type="molecule type" value="Genomic_DNA"/>
</dbReference>
<comment type="caution">
    <text evidence="8">The sequence shown here is derived from an EMBL/GenBank/DDBJ whole genome shotgun (WGS) entry which is preliminary data.</text>
</comment>
<feature type="compositionally biased region" description="Basic and acidic residues" evidence="6">
    <location>
        <begin position="438"/>
        <end position="450"/>
    </location>
</feature>
<evidence type="ECO:0000256" key="2">
    <source>
        <dbReference type="ARBA" id="ARBA00022679"/>
    </source>
</evidence>
<dbReference type="InterPro" id="IPR011009">
    <property type="entry name" value="Kinase-like_dom_sf"/>
</dbReference>
<keyword evidence="1" id="KW-0723">Serine/threonine-protein kinase</keyword>
<evidence type="ECO:0000256" key="5">
    <source>
        <dbReference type="ARBA" id="ARBA00022840"/>
    </source>
</evidence>
<dbReference type="InterPro" id="IPR001245">
    <property type="entry name" value="Ser-Thr/Tyr_kinase_cat_dom"/>
</dbReference>
<keyword evidence="2" id="KW-0808">Transferase</keyword>
<dbReference type="Gene3D" id="1.10.510.10">
    <property type="entry name" value="Transferase(Phosphotransferase) domain 1"/>
    <property type="match status" value="1"/>
</dbReference>
<gene>
    <name evidence="8" type="ORF">M9Y10_001423</name>
</gene>
<evidence type="ECO:0000256" key="3">
    <source>
        <dbReference type="ARBA" id="ARBA00022741"/>
    </source>
</evidence>
<proteinExistence type="predicted"/>
<dbReference type="PANTHER" id="PTHR24345">
    <property type="entry name" value="SERINE/THREONINE-PROTEIN KINASE PLK"/>
    <property type="match status" value="1"/>
</dbReference>
<reference evidence="8 9" key="1">
    <citation type="submission" date="2024-04" db="EMBL/GenBank/DDBJ databases">
        <title>Tritrichomonas musculus Genome.</title>
        <authorList>
            <person name="Alves-Ferreira E."/>
            <person name="Grigg M."/>
            <person name="Lorenzi H."/>
            <person name="Galac M."/>
        </authorList>
    </citation>
    <scope>NUCLEOTIDE SEQUENCE [LARGE SCALE GENOMIC DNA]</scope>
    <source>
        <strain evidence="8 9">EAF2021</strain>
    </source>
</reference>
<evidence type="ECO:0000313" key="9">
    <source>
        <dbReference type="Proteomes" id="UP001470230"/>
    </source>
</evidence>
<evidence type="ECO:0000313" key="8">
    <source>
        <dbReference type="EMBL" id="KAK8899122.1"/>
    </source>
</evidence>
<dbReference type="PROSITE" id="PS50011">
    <property type="entry name" value="PROTEIN_KINASE_DOM"/>
    <property type="match status" value="1"/>
</dbReference>
<dbReference type="Proteomes" id="UP001470230">
    <property type="component" value="Unassembled WGS sequence"/>
</dbReference>
<protein>
    <recommendedName>
        <fullName evidence="7">Protein kinase domain-containing protein</fullName>
    </recommendedName>
</protein>
<dbReference type="Pfam" id="PF07714">
    <property type="entry name" value="PK_Tyr_Ser-Thr"/>
    <property type="match status" value="1"/>
</dbReference>
<dbReference type="InterPro" id="IPR000719">
    <property type="entry name" value="Prot_kinase_dom"/>
</dbReference>
<evidence type="ECO:0000256" key="1">
    <source>
        <dbReference type="ARBA" id="ARBA00022527"/>
    </source>
</evidence>
<dbReference type="PANTHER" id="PTHR24345:SF91">
    <property type="entry name" value="SERINE_THREONINE-PROTEIN KINASE PLK4"/>
    <property type="match status" value="1"/>
</dbReference>
<evidence type="ECO:0000256" key="6">
    <source>
        <dbReference type="SAM" id="MobiDB-lite"/>
    </source>
</evidence>
<organism evidence="8 9">
    <name type="scientific">Tritrichomonas musculus</name>
    <dbReference type="NCBI Taxonomy" id="1915356"/>
    <lineage>
        <taxon>Eukaryota</taxon>
        <taxon>Metamonada</taxon>
        <taxon>Parabasalia</taxon>
        <taxon>Tritrichomonadida</taxon>
        <taxon>Tritrichomonadidae</taxon>
        <taxon>Tritrichomonas</taxon>
    </lineage>
</organism>
<dbReference type="SUPFAM" id="SSF56112">
    <property type="entry name" value="Protein kinase-like (PK-like)"/>
    <property type="match status" value="1"/>
</dbReference>
<keyword evidence="9" id="KW-1185">Reference proteome</keyword>
<feature type="domain" description="Protein kinase" evidence="7">
    <location>
        <begin position="12"/>
        <end position="278"/>
    </location>
</feature>
<evidence type="ECO:0000259" key="7">
    <source>
        <dbReference type="PROSITE" id="PS50011"/>
    </source>
</evidence>
<name>A0ABR2L702_9EUKA</name>
<feature type="region of interest" description="Disordered" evidence="6">
    <location>
        <begin position="438"/>
        <end position="458"/>
    </location>
</feature>
<keyword evidence="4" id="KW-0418">Kinase</keyword>
<keyword evidence="3" id="KW-0547">Nucleotide-binding</keyword>
<sequence>MSKPSIIELANFEQLQKVHSSPFYEIYQVKENQTGKIYAAKISLEEINEKTQNVMYLFFREANMLSKIHHPSIIEYIGFSPNDFNKNSKPVIIQELCVKGSLYSYLDSQDNETKLTETQKMIIIFGIASGMLYLHSNKIIFRNLNANNILLDENLYPKISGLSLAITNDESKNFFGIEGNFNYISPEIWQKGKYSEASDVYAFGIIVYQILTGKLPFGYAKSYELYQKVIEKERPDFASSQISESFKNLIQICCEDDVSKRPSFEQIVSDLKTNLGFINDTVDKEKYMQYIDYIQNSKSEFNSDKHAFMIDDEILNRPIDLETMDLLKKDPNKILYFVIQEVKQELKKISIHFDYFHNFDIEFDINKLKNDICNQFLKISGANANDPKIKKTLEYIKKNIDEEHAKLLKKLNKDQIIKSTKDVLMQIRNILFSMEDEKNAKEDNDNDNKPNNDGVKSQKYQDKINKILDNHPENLLINKEKLREIPSSKTDLNEILASLDSIERSMFDDNSDELEKIGIPRISVLYSPKEKSSYYSQSMSNILIGDCFFITLYGKLSCTSTVLSFLSNHELEEHKLNDIITVYGPVNIVSFAKLVPNSFNFVKNFNNPNTNLFFFEISSEFQDPNYAEWCEFFSFISHMTIFCSDENPNQKQISDFQKFLLTPFSNSRLINCSPYPNALIGVKKPQVNIDFANLNNNLLRSFILTEIFKMRNQFIPSQTASSYSYKIIVKKMKNLLKENKSDFHTEIIKDFAYQKHNDSMNYYKEEHQKTKIQLFEIAKSNKYYDSFHLDDHLNHLIGITQEYFYTCINSELWGEQEVKNVSTVITNEVKNNFEWLQKQYKDLETIGKLIYLLQLKDNKSYLSEAQSLLNIIKTLNEGFKNDSVTKDMKPESNKELIQKLENYYSKIVKDYFQFDDFQEKERSMLEQLKNFLYDNPTSSDQEYGMFLSKLIAKNAKSENQYYSKLIYSLTQLRPISEEYLPKEYYVKVDKRSFNQSEINILSDEQVLIIPKGTTCKELYDMVKELFDIKDIPYYITRYSNNTEVEIFKDDNDITQLSAYSLTIHYGIIVYSTKNAIESLVIQKTINIADDFIIKASSKNADYHVTFPPDHDGWFDVPFEITNNSPTSDTDEALIYLKMNASNISYLQEGNAIKHQYLQGTEWVTSPEPVFLSYPNCDIAVIYLDHCSEHRITTDETFIANLIPSEKQNTQYSCDWEGKNPDTKYSRGGRPYYLPVGFKSIGIKVQNFIENSCVAFHGTPASKVKLIMKDGFKKPSQIGGVRSGHIKLGTDCYGIINFPDAIFTSPSIKYASWYGKNIIIAKGPDGTFVESGNIEHKMLRIIVLQVRVIPNSFTIHQNTTTENINDQHYKESELEWRIADTKNLFPYRLLYKHYSEGI</sequence>